<dbReference type="InterPro" id="IPR007065">
    <property type="entry name" value="HPP"/>
</dbReference>
<dbReference type="Proteomes" id="UP000224871">
    <property type="component" value="Unassembled WGS sequence"/>
</dbReference>
<evidence type="ECO:0000313" key="6">
    <source>
        <dbReference type="Proteomes" id="UP000224871"/>
    </source>
</evidence>
<keyword evidence="1" id="KW-0472">Membrane</keyword>
<evidence type="ECO:0000256" key="1">
    <source>
        <dbReference type="SAM" id="Phobius"/>
    </source>
</evidence>
<reference evidence="3 6" key="3">
    <citation type="journal article" date="2017" name="Nat. Microbiol.">
        <title>Natural product diversity associated with the nematode symbionts Photorhabdus and Xenorhabdus.</title>
        <authorList>
            <person name="Tobias N.J."/>
            <person name="Wolff H."/>
            <person name="Djahanschiri B."/>
            <person name="Grundmann F."/>
            <person name="Kronenwerth M."/>
            <person name="Shi Y.M."/>
            <person name="Simonyi S."/>
            <person name="Grun P."/>
            <person name="Shapiro-Ilan D."/>
            <person name="Pidot S.J."/>
            <person name="Stinear T.P."/>
            <person name="Ebersberger I."/>
            <person name="Bode H.B."/>
        </authorList>
    </citation>
    <scope>NUCLEOTIDE SEQUENCE [LARGE SCALE GENOMIC DNA]</scope>
    <source>
        <strain evidence="3 6">DSM 16336</strain>
    </source>
</reference>
<feature type="transmembrane region" description="Helical" evidence="1">
    <location>
        <begin position="44"/>
        <end position="64"/>
    </location>
</feature>
<feature type="domain" description="HPP transmembrane region" evidence="2">
    <location>
        <begin position="12"/>
        <end position="164"/>
    </location>
</feature>
<gene>
    <name evidence="3" type="ORF">Xinn_02053</name>
    <name evidence="4" type="ORF">XIS1_1570004</name>
</gene>
<feature type="transmembrane region" description="Helical" evidence="1">
    <location>
        <begin position="20"/>
        <end position="38"/>
    </location>
</feature>
<name>A0A1N6MV20_9GAMM</name>
<dbReference type="PANTHER" id="PTHR33741:SF5">
    <property type="entry name" value="TRANSMEMBRANE PROTEIN DDB_G0269096-RELATED"/>
    <property type="match status" value="1"/>
</dbReference>
<keyword evidence="1" id="KW-1133">Transmembrane helix</keyword>
<dbReference type="PANTHER" id="PTHR33741">
    <property type="entry name" value="TRANSMEMBRANE PROTEIN DDB_G0269096-RELATED"/>
    <property type="match status" value="1"/>
</dbReference>
<protein>
    <submittedName>
        <fullName evidence="3">Membrane protein</fullName>
    </submittedName>
</protein>
<evidence type="ECO:0000313" key="5">
    <source>
        <dbReference type="Proteomes" id="UP000196435"/>
    </source>
</evidence>
<organism evidence="4 5">
    <name type="scientific">Xenorhabdus innexi</name>
    <dbReference type="NCBI Taxonomy" id="290109"/>
    <lineage>
        <taxon>Bacteria</taxon>
        <taxon>Pseudomonadati</taxon>
        <taxon>Pseudomonadota</taxon>
        <taxon>Gammaproteobacteria</taxon>
        <taxon>Enterobacterales</taxon>
        <taxon>Morganellaceae</taxon>
        <taxon>Xenorhabdus</taxon>
    </lineage>
</organism>
<dbReference type="Proteomes" id="UP000196435">
    <property type="component" value="Unassembled WGS sequence"/>
</dbReference>
<accession>A0A1N6MV20</accession>
<dbReference type="EMBL" id="FTLG01000065">
    <property type="protein sequence ID" value="SIP72589.1"/>
    <property type="molecule type" value="Genomic_DNA"/>
</dbReference>
<feature type="transmembrane region" description="Helical" evidence="1">
    <location>
        <begin position="129"/>
        <end position="154"/>
    </location>
</feature>
<reference evidence="4" key="2">
    <citation type="submission" date="2016-12" db="EMBL/GenBank/DDBJ databases">
        <authorList>
            <person name="Song W.-J."/>
            <person name="Kurnit D.M."/>
        </authorList>
    </citation>
    <scope>NUCLEOTIDE SEQUENCE [LARGE SCALE GENOMIC DNA]</scope>
    <source>
        <strain evidence="4">HGB1681</strain>
    </source>
</reference>
<proteinExistence type="predicted"/>
<sequence>MSKLKGGGKLPSKPSLSELMKGLAGGFLGILMLGYLSQATEFRWLMAPFGATCVILFVAPASPLSQPRNIIGGHFLTTLVGLIALYTLGNSMMVMALAVGAAIMLMQWFRMVHPPAGANPLLVLLAGQGAVGFDFLFTPVLSGSILLVVISCLINNIGRENSWPIYWYGFSRKKEE</sequence>
<evidence type="ECO:0000259" key="2">
    <source>
        <dbReference type="Pfam" id="PF04982"/>
    </source>
</evidence>
<dbReference type="RefSeq" id="WP_086955872.1">
    <property type="nucleotide sequence ID" value="NZ_CAWNQC010000113.1"/>
</dbReference>
<evidence type="ECO:0000313" key="3">
    <source>
        <dbReference type="EMBL" id="PHM35802.1"/>
    </source>
</evidence>
<dbReference type="AlphaFoldDB" id="A0A1N6MV20"/>
<dbReference type="Pfam" id="PF04982">
    <property type="entry name" value="TM_HPP"/>
    <property type="match status" value="1"/>
</dbReference>
<reference evidence="5" key="1">
    <citation type="submission" date="2016-12" db="EMBL/GenBank/DDBJ databases">
        <authorList>
            <person name="Gaudriault S."/>
        </authorList>
    </citation>
    <scope>NUCLEOTIDE SEQUENCE [LARGE SCALE GENOMIC DNA]</scope>
    <source>
        <strain evidence="5">HGB1681 (deposited as PTA-6826 in the American Type Culture Collection)</strain>
    </source>
</reference>
<keyword evidence="1" id="KW-0812">Transmembrane</keyword>
<keyword evidence="6" id="KW-1185">Reference proteome</keyword>
<dbReference type="InterPro" id="IPR058581">
    <property type="entry name" value="TM_HPP"/>
</dbReference>
<evidence type="ECO:0000313" key="4">
    <source>
        <dbReference type="EMBL" id="SIP72589.1"/>
    </source>
</evidence>
<feature type="transmembrane region" description="Helical" evidence="1">
    <location>
        <begin position="76"/>
        <end position="109"/>
    </location>
</feature>
<dbReference type="EMBL" id="NIBU01000020">
    <property type="protein sequence ID" value="PHM35802.1"/>
    <property type="molecule type" value="Genomic_DNA"/>
</dbReference>
<dbReference type="OrthoDB" id="9811720at2"/>